<feature type="region of interest" description="Disordered" evidence="1">
    <location>
        <begin position="619"/>
        <end position="657"/>
    </location>
</feature>
<dbReference type="OrthoDB" id="629492at2759"/>
<feature type="domain" description="F-box" evidence="2">
    <location>
        <begin position="54"/>
        <end position="102"/>
    </location>
</feature>
<dbReference type="Pfam" id="PF12937">
    <property type="entry name" value="F-box-like"/>
    <property type="match status" value="1"/>
</dbReference>
<keyword evidence="4" id="KW-1185">Reference proteome</keyword>
<feature type="compositionally biased region" description="Low complexity" evidence="1">
    <location>
        <begin position="508"/>
        <end position="517"/>
    </location>
</feature>
<dbReference type="PROSITE" id="PS50181">
    <property type="entry name" value="FBOX"/>
    <property type="match status" value="1"/>
</dbReference>
<dbReference type="Gene3D" id="1.20.1280.50">
    <property type="match status" value="1"/>
</dbReference>
<evidence type="ECO:0000259" key="2">
    <source>
        <dbReference type="PROSITE" id="PS50181"/>
    </source>
</evidence>
<dbReference type="AlphaFoldDB" id="A0A139A1P2"/>
<evidence type="ECO:0000256" key="1">
    <source>
        <dbReference type="SAM" id="MobiDB-lite"/>
    </source>
</evidence>
<dbReference type="CDD" id="cd09917">
    <property type="entry name" value="F-box_SF"/>
    <property type="match status" value="1"/>
</dbReference>
<organism evidence="3 4">
    <name type="scientific">Gonapodya prolifera (strain JEL478)</name>
    <name type="common">Monoblepharis prolifera</name>
    <dbReference type="NCBI Taxonomy" id="1344416"/>
    <lineage>
        <taxon>Eukaryota</taxon>
        <taxon>Fungi</taxon>
        <taxon>Fungi incertae sedis</taxon>
        <taxon>Chytridiomycota</taxon>
        <taxon>Chytridiomycota incertae sedis</taxon>
        <taxon>Monoblepharidomycetes</taxon>
        <taxon>Monoblepharidales</taxon>
        <taxon>Gonapodyaceae</taxon>
        <taxon>Gonapodya</taxon>
    </lineage>
</organism>
<evidence type="ECO:0000313" key="4">
    <source>
        <dbReference type="Proteomes" id="UP000070544"/>
    </source>
</evidence>
<dbReference type="EMBL" id="KQ965820">
    <property type="protein sequence ID" value="KXS10548.1"/>
    <property type="molecule type" value="Genomic_DNA"/>
</dbReference>
<dbReference type="InterPro" id="IPR036047">
    <property type="entry name" value="F-box-like_dom_sf"/>
</dbReference>
<dbReference type="Proteomes" id="UP000070544">
    <property type="component" value="Unassembled WGS sequence"/>
</dbReference>
<name>A0A139A1P2_GONPJ</name>
<reference evidence="3 4" key="1">
    <citation type="journal article" date="2015" name="Genome Biol. Evol.">
        <title>Phylogenomic analyses indicate that early fungi evolved digesting cell walls of algal ancestors of land plants.</title>
        <authorList>
            <person name="Chang Y."/>
            <person name="Wang S."/>
            <person name="Sekimoto S."/>
            <person name="Aerts A.L."/>
            <person name="Choi C."/>
            <person name="Clum A."/>
            <person name="LaButti K.M."/>
            <person name="Lindquist E.A."/>
            <person name="Yee Ngan C."/>
            <person name="Ohm R.A."/>
            <person name="Salamov A.A."/>
            <person name="Grigoriev I.V."/>
            <person name="Spatafora J.W."/>
            <person name="Berbee M.L."/>
        </authorList>
    </citation>
    <scope>NUCLEOTIDE SEQUENCE [LARGE SCALE GENOMIC DNA]</scope>
    <source>
        <strain evidence="3 4">JEL478</strain>
    </source>
</reference>
<feature type="compositionally biased region" description="Acidic residues" evidence="1">
    <location>
        <begin position="624"/>
        <end position="639"/>
    </location>
</feature>
<feature type="region of interest" description="Disordered" evidence="1">
    <location>
        <begin position="498"/>
        <end position="531"/>
    </location>
</feature>
<accession>A0A139A1P2</accession>
<dbReference type="SMART" id="SM00256">
    <property type="entry name" value="FBOX"/>
    <property type="match status" value="1"/>
</dbReference>
<feature type="compositionally biased region" description="Polar residues" evidence="1">
    <location>
        <begin position="498"/>
        <end position="507"/>
    </location>
</feature>
<dbReference type="SUPFAM" id="SSF81383">
    <property type="entry name" value="F-box domain"/>
    <property type="match status" value="1"/>
</dbReference>
<sequence>MPLAQDRTGNILVHGARVRESASGSLVGLLRGERDEVRSENGLRRRSDGEGAERKTEKCLPPEILFLVFTFVPATSLVRCERVSQRWRRVVVGNSNRLWSRLLRDEFGVDAREEGGSVERLWGCGSLGIDGPWKGIGGTAFDGMNGTGNLQSASLMPGSLTTNSNSVQTVPSATLHPKRIYKSHLNITRGLSSTLCLTQSSNGAILRLPSFTPSAINSTYTPSLPIIGHITIQSHSTSSSASTLPATVRRLAPFAAWVADPADVYTVALESGVLFWLDPTQSDRILAFDLAAPELRTTSSPHSAQWSDPMEFEVAGGSEQGQTESQILDFGVSESDCAHHGAPQVVDEQETLRYSDVNAMAVDVSNGHNGVYSMEHTEGIIDLLSDTATGTFCPGPIDVMPGSSHTIELNEEHPYSDNINAEMFNFSAIPEPAESHFHTTFHTLRISTSPAVRPPTLNPSLRLAPHPHALGLILPTSTSAVVSFDDASTMRAWRVVRSPSNQPGTSGTLSVVASSTTPPTPPSRPTFSMNVHGGTVVTADRRGRVCLYPTPSDSAEEVEAPDAFLLPHQWGDWATVNVATWGGRVTVGGSRGVYYVLEQCATGWRCVHVLRTGGEVDGAWMLEGEGDDEGDDSDGEDEGNGTVPGNGPAQGIASTTGNSANTALARDFIVPSDLTGVPVAVQQAREAPLHTLHIGRFPRIVTEQAMQHPVVGLDGDVDMIGVNSSGVDPGSDFVEQEGWNSTPGGWIAPAAEGPHGFPISEDISDWNAPTAMPVPSDLDAVEVPPTAPIPPPLAPLMPPLPLPRHFSPMTLSQGPHHVLASGRMGDEVVVWDVSRTSARTQGGALGHVLRLGDVVRQVPGRWDELRFAELCGSGREVVVGAVRGSTRQGGTHDAETGGELGREGETLLCVWDFGAGGEPNIEEEVLRDLELAQRPFSGDAKGKGKSTEPGKASSLRYRTRMWERVRLEVGKEETSILDAGERERERDGVEVWVGWEVEVVVG</sequence>
<dbReference type="InterPro" id="IPR001810">
    <property type="entry name" value="F-box_dom"/>
</dbReference>
<proteinExistence type="predicted"/>
<gene>
    <name evidence="3" type="ORF">M427DRAFT_61910</name>
</gene>
<evidence type="ECO:0000313" key="3">
    <source>
        <dbReference type="EMBL" id="KXS10548.1"/>
    </source>
</evidence>
<protein>
    <recommendedName>
        <fullName evidence="2">F-box domain-containing protein</fullName>
    </recommendedName>
</protein>